<keyword evidence="7" id="KW-0482">Metalloprotease</keyword>
<dbReference type="GO" id="GO:0016485">
    <property type="term" value="P:protein processing"/>
    <property type="evidence" value="ECO:0007669"/>
    <property type="project" value="TreeGrafter"/>
</dbReference>
<dbReference type="eggNOG" id="KOG3624">
    <property type="taxonomic scope" value="Eukaryota"/>
</dbReference>
<dbReference type="Pfam" id="PF01431">
    <property type="entry name" value="Peptidase_M13"/>
    <property type="match status" value="1"/>
</dbReference>
<evidence type="ECO:0000256" key="6">
    <source>
        <dbReference type="ARBA" id="ARBA00022833"/>
    </source>
</evidence>
<evidence type="ECO:0000259" key="10">
    <source>
        <dbReference type="Pfam" id="PF01431"/>
    </source>
</evidence>
<evidence type="ECO:0000313" key="14">
    <source>
        <dbReference type="WBParaSite" id="SRAE_X000096100.1"/>
    </source>
</evidence>
<dbReference type="PRINTS" id="PR00786">
    <property type="entry name" value="NEPRILYSIN"/>
</dbReference>
<dbReference type="OrthoDB" id="6475849at2759"/>
<dbReference type="Pfam" id="PF05649">
    <property type="entry name" value="Peptidase_M13_N"/>
    <property type="match status" value="1"/>
</dbReference>
<sequence>MMNANESQMQLITMQDSTNSGVNSRSSSPFPDSEGPSNLRSPPRVTYKANRPISKHFLCWKQRTLLEKILLYIILLLTILFLLFISVDNFSSKGIFNGSNSHNISHYLPSNTNTNTKTINKNPIYYDTTDKEKDINNPNIAILSSNNSINICITPGCVQAANSLLFSINDSADPCENFFEYACGRWNNEHTIPDGMSQYGTFDYVREQVRSQLKNILENTEKPESKSIGMVKSVYSACMNISDLQKKKTKPLLQEIEELGIWPLLFPNGLNNNILSDDIDLTKLLATIRNKYGVEVFFTVYVYADAKDTTKNVLSVDQSTLSLGRGSRDYYLNKTMFSNHMKAYRNYMTESMRILINDFHLNITENDLMKGEKELIEFETEFAKIIVPSDNRRNNSRMHNERKISDLPGLFDQIEWERYFSLIMPPEVKDFSKNDTKIIVTEIDYLKKLSTFLKKSDKRIIVNYVMWRMAQIYTKVLDERFDDVKQELNKVMSGQETKPPRWKNCISTAMGYLPLAIGSVYVKEHFQPSDKHEALEMIENLQKSFIDLVKKNEWVAEKTKKIAIEKANAMIKTIGYPDFILDKNKLDKYYEGLDIFEGDGFVDVYMKAVKWANRRDFLKLKEPFDKNEFDVSPAAVNAFYSPERNSITFPAGILQPPFFSGKFPKAVNYGGIGAVIGHEITHGFDDHGSQYDKDGNLFNWWDTQSFNGFQKRKKCIIDQYNKYKVPGTNLTVNGKLTIGENIADNGGVKETYLAYKKSIAGLEDQQPRLPGLQHMSNDKIFFLSYAHFWCGHKKDASAVQQILTDEHSPEIFRVIGVLSNMKEFSDTFNCPKGSQLNPEKKCSVW</sequence>
<dbReference type="GO" id="GO:0005886">
    <property type="term" value="C:plasma membrane"/>
    <property type="evidence" value="ECO:0007669"/>
    <property type="project" value="TreeGrafter"/>
</dbReference>
<dbReference type="Proteomes" id="UP000035682">
    <property type="component" value="Unplaced"/>
</dbReference>
<reference evidence="12 13" key="1">
    <citation type="submission" date="2014-09" db="EMBL/GenBank/DDBJ databases">
        <authorList>
            <person name="Martin A.A."/>
        </authorList>
    </citation>
    <scope>NUCLEOTIDE SEQUENCE</scope>
    <source>
        <strain evidence="13">ED321</strain>
        <strain evidence="12">ED321 Heterogonic</strain>
    </source>
</reference>
<evidence type="ECO:0000313" key="12">
    <source>
        <dbReference type="EMBL" id="CEF71638.1"/>
    </source>
</evidence>
<proteinExistence type="inferred from homology"/>
<dbReference type="RefSeq" id="XP_024510834.1">
    <property type="nucleotide sequence ID" value="XM_024645369.1"/>
</dbReference>
<dbReference type="SUPFAM" id="SSF55486">
    <property type="entry name" value="Metalloproteases ('zincins'), catalytic domain"/>
    <property type="match status" value="1"/>
</dbReference>
<dbReference type="InterPro" id="IPR042089">
    <property type="entry name" value="Peptidase_M13_dom_2"/>
</dbReference>
<dbReference type="Gene3D" id="1.10.1380.10">
    <property type="entry name" value="Neutral endopeptidase , domain2"/>
    <property type="match status" value="1"/>
</dbReference>
<protein>
    <submittedName>
        <fullName evidence="12 14">Phosphate-regulating neutral endopeptidase</fullName>
    </submittedName>
</protein>
<organism evidence="12">
    <name type="scientific">Strongyloides ratti</name>
    <name type="common">Parasitic roundworm</name>
    <dbReference type="NCBI Taxonomy" id="34506"/>
    <lineage>
        <taxon>Eukaryota</taxon>
        <taxon>Metazoa</taxon>
        <taxon>Ecdysozoa</taxon>
        <taxon>Nematoda</taxon>
        <taxon>Chromadorea</taxon>
        <taxon>Rhabditida</taxon>
        <taxon>Tylenchina</taxon>
        <taxon>Panagrolaimomorpha</taxon>
        <taxon>Strongyloidoidea</taxon>
        <taxon>Strongyloididae</taxon>
        <taxon>Strongyloides</taxon>
    </lineage>
</organism>
<keyword evidence="13" id="KW-1185">Reference proteome</keyword>
<dbReference type="InterPro" id="IPR018497">
    <property type="entry name" value="Peptidase_M13_C"/>
</dbReference>
<dbReference type="PANTHER" id="PTHR11733">
    <property type="entry name" value="ZINC METALLOPROTEASE FAMILY M13 NEPRILYSIN-RELATED"/>
    <property type="match status" value="1"/>
</dbReference>
<dbReference type="InterPro" id="IPR000718">
    <property type="entry name" value="Peptidase_M13"/>
</dbReference>
<evidence type="ECO:0000256" key="5">
    <source>
        <dbReference type="ARBA" id="ARBA00022801"/>
    </source>
</evidence>
<dbReference type="GO" id="GO:0004222">
    <property type="term" value="F:metalloendopeptidase activity"/>
    <property type="evidence" value="ECO:0007669"/>
    <property type="project" value="InterPro"/>
</dbReference>
<keyword evidence="9" id="KW-0472">Membrane</keyword>
<dbReference type="CDD" id="cd08662">
    <property type="entry name" value="M13"/>
    <property type="match status" value="1"/>
</dbReference>
<feature type="domain" description="Peptidase M13 C-terminal" evidence="10">
    <location>
        <begin position="637"/>
        <end position="844"/>
    </location>
</feature>
<evidence type="ECO:0000256" key="3">
    <source>
        <dbReference type="ARBA" id="ARBA00022670"/>
    </source>
</evidence>
<comment type="cofactor">
    <cofactor evidence="1">
        <name>Zn(2+)</name>
        <dbReference type="ChEBI" id="CHEBI:29105"/>
    </cofactor>
</comment>
<evidence type="ECO:0000259" key="11">
    <source>
        <dbReference type="Pfam" id="PF05649"/>
    </source>
</evidence>
<dbReference type="InterPro" id="IPR024079">
    <property type="entry name" value="MetalloPept_cat_dom_sf"/>
</dbReference>
<gene>
    <name evidence="12 14 15" type="ORF">SRAE_X000096100</name>
</gene>
<evidence type="ECO:0000256" key="8">
    <source>
        <dbReference type="SAM" id="MobiDB-lite"/>
    </source>
</evidence>
<keyword evidence="3" id="KW-0645">Protease</keyword>
<accession>A0A090N113</accession>
<evidence type="ECO:0000313" key="13">
    <source>
        <dbReference type="Proteomes" id="UP000035682"/>
    </source>
</evidence>
<evidence type="ECO:0000256" key="1">
    <source>
        <dbReference type="ARBA" id="ARBA00001947"/>
    </source>
</evidence>
<dbReference type="PROSITE" id="PS51885">
    <property type="entry name" value="NEPRILYSIN"/>
    <property type="match status" value="1"/>
</dbReference>
<dbReference type="PANTHER" id="PTHR11733:SF239">
    <property type="entry name" value="NEPRILYSIN-11"/>
    <property type="match status" value="1"/>
</dbReference>
<reference evidence="14" key="2">
    <citation type="submission" date="2020-12" db="UniProtKB">
        <authorList>
            <consortium name="WormBaseParasite"/>
        </authorList>
    </citation>
    <scope>IDENTIFICATION</scope>
</reference>
<keyword evidence="4" id="KW-0479">Metal-binding</keyword>
<dbReference type="WormBase" id="SRAE_X000096100">
    <property type="protein sequence ID" value="SRP08647"/>
    <property type="gene ID" value="WBGene00266524"/>
</dbReference>
<keyword evidence="9" id="KW-1133">Transmembrane helix</keyword>
<dbReference type="OMA" id="RGARDYY"/>
<evidence type="ECO:0000256" key="9">
    <source>
        <dbReference type="SAM" id="Phobius"/>
    </source>
</evidence>
<dbReference type="EMBL" id="LN609530">
    <property type="protein sequence ID" value="CEF71638.1"/>
    <property type="molecule type" value="Genomic_DNA"/>
</dbReference>
<dbReference type="CTD" id="36384018"/>
<dbReference type="AlphaFoldDB" id="A0A090N113"/>
<keyword evidence="6" id="KW-0862">Zinc</keyword>
<dbReference type="GO" id="GO:0046872">
    <property type="term" value="F:metal ion binding"/>
    <property type="evidence" value="ECO:0007669"/>
    <property type="project" value="UniProtKB-KW"/>
</dbReference>
<evidence type="ECO:0000256" key="7">
    <source>
        <dbReference type="ARBA" id="ARBA00023049"/>
    </source>
</evidence>
<feature type="domain" description="Peptidase M13 N-terminal" evidence="11">
    <location>
        <begin position="174"/>
        <end position="577"/>
    </location>
</feature>
<dbReference type="STRING" id="34506.A0A090N113"/>
<dbReference type="MEROPS" id="M13.A16"/>
<feature type="compositionally biased region" description="Low complexity" evidence="8">
    <location>
        <begin position="17"/>
        <end position="28"/>
    </location>
</feature>
<name>A0A090N113_STRRB</name>
<keyword evidence="5" id="KW-0378">Hydrolase</keyword>
<evidence type="ECO:0000256" key="2">
    <source>
        <dbReference type="ARBA" id="ARBA00007357"/>
    </source>
</evidence>
<feature type="region of interest" description="Disordered" evidence="8">
    <location>
        <begin position="17"/>
        <end position="46"/>
    </location>
</feature>
<dbReference type="InterPro" id="IPR008753">
    <property type="entry name" value="Peptidase_M13_N"/>
</dbReference>
<dbReference type="GeneID" id="36384018"/>
<dbReference type="WBParaSite" id="SRAE_X000096100.1">
    <property type="protein sequence ID" value="SRAE_X000096100.1"/>
    <property type="gene ID" value="WBGene00266524"/>
</dbReference>
<dbReference type="Gene3D" id="3.40.390.10">
    <property type="entry name" value="Collagenase (Catalytic Domain)"/>
    <property type="match status" value="1"/>
</dbReference>
<comment type="similarity">
    <text evidence="2">Belongs to the peptidase M13 family.</text>
</comment>
<evidence type="ECO:0000313" key="15">
    <source>
        <dbReference type="WormBase" id="SRAE_X000096100"/>
    </source>
</evidence>
<keyword evidence="9" id="KW-0812">Transmembrane</keyword>
<evidence type="ECO:0000256" key="4">
    <source>
        <dbReference type="ARBA" id="ARBA00022723"/>
    </source>
</evidence>
<feature type="transmembrane region" description="Helical" evidence="9">
    <location>
        <begin position="69"/>
        <end position="87"/>
    </location>
</feature>